<keyword evidence="3" id="KW-1185">Reference proteome</keyword>
<feature type="domain" description="Alpha/beta hydrolase fold-3" evidence="1">
    <location>
        <begin position="65"/>
        <end position="270"/>
    </location>
</feature>
<dbReference type="Gene3D" id="3.40.50.1820">
    <property type="entry name" value="alpha/beta hydrolase"/>
    <property type="match status" value="1"/>
</dbReference>
<evidence type="ECO:0000259" key="1">
    <source>
        <dbReference type="Pfam" id="PF07859"/>
    </source>
</evidence>
<dbReference type="AlphaFoldDB" id="A0A2V5GU18"/>
<dbReference type="PANTHER" id="PTHR23024">
    <property type="entry name" value="ARYLACETAMIDE DEACETYLASE"/>
    <property type="match status" value="1"/>
</dbReference>
<protein>
    <submittedName>
        <fullName evidence="2">Alpha/beta-hydrolase</fullName>
    </submittedName>
</protein>
<dbReference type="SUPFAM" id="SSF53474">
    <property type="entry name" value="alpha/beta-Hydrolases"/>
    <property type="match status" value="1"/>
</dbReference>
<dbReference type="GO" id="GO:0016787">
    <property type="term" value="F:hydrolase activity"/>
    <property type="evidence" value="ECO:0007669"/>
    <property type="project" value="UniProtKB-KW"/>
</dbReference>
<dbReference type="Proteomes" id="UP000249829">
    <property type="component" value="Unassembled WGS sequence"/>
</dbReference>
<name>A0A2V5GU18_ASPV1</name>
<organism evidence="2 3">
    <name type="scientific">Aspergillus violaceofuscus (strain CBS 115571)</name>
    <dbReference type="NCBI Taxonomy" id="1450538"/>
    <lineage>
        <taxon>Eukaryota</taxon>
        <taxon>Fungi</taxon>
        <taxon>Dikarya</taxon>
        <taxon>Ascomycota</taxon>
        <taxon>Pezizomycotina</taxon>
        <taxon>Eurotiomycetes</taxon>
        <taxon>Eurotiomycetidae</taxon>
        <taxon>Eurotiales</taxon>
        <taxon>Aspergillaceae</taxon>
        <taxon>Aspergillus</taxon>
    </lineage>
</organism>
<evidence type="ECO:0000313" key="3">
    <source>
        <dbReference type="Proteomes" id="UP000249829"/>
    </source>
</evidence>
<proteinExistence type="predicted"/>
<dbReference type="Pfam" id="PF07859">
    <property type="entry name" value="Abhydrolase_3"/>
    <property type="match status" value="1"/>
</dbReference>
<reference evidence="2 3" key="1">
    <citation type="submission" date="2018-02" db="EMBL/GenBank/DDBJ databases">
        <title>The genomes of Aspergillus section Nigri reveals drivers in fungal speciation.</title>
        <authorList>
            <consortium name="DOE Joint Genome Institute"/>
            <person name="Vesth T.C."/>
            <person name="Nybo J."/>
            <person name="Theobald S."/>
            <person name="Brandl J."/>
            <person name="Frisvad J.C."/>
            <person name="Nielsen K.F."/>
            <person name="Lyhne E.K."/>
            <person name="Kogle M.E."/>
            <person name="Kuo A."/>
            <person name="Riley R."/>
            <person name="Clum A."/>
            <person name="Nolan M."/>
            <person name="Lipzen A."/>
            <person name="Salamov A."/>
            <person name="Henrissat B."/>
            <person name="Wiebenga A."/>
            <person name="De vries R.P."/>
            <person name="Grigoriev I.V."/>
            <person name="Mortensen U.H."/>
            <person name="Andersen M.R."/>
            <person name="Baker S.E."/>
        </authorList>
    </citation>
    <scope>NUCLEOTIDE SEQUENCE [LARGE SCALE GENOMIC DNA]</scope>
    <source>
        <strain evidence="2 3">CBS 115571</strain>
    </source>
</reference>
<dbReference type="InterPro" id="IPR050466">
    <property type="entry name" value="Carboxylest/Gibb_receptor"/>
</dbReference>
<accession>A0A2V5GU18</accession>
<dbReference type="InterPro" id="IPR013094">
    <property type="entry name" value="AB_hydrolase_3"/>
</dbReference>
<dbReference type="InterPro" id="IPR029058">
    <property type="entry name" value="AB_hydrolase_fold"/>
</dbReference>
<dbReference type="OMA" id="PNLGMDH"/>
<dbReference type="PANTHER" id="PTHR23024:SF242">
    <property type="entry name" value="ALPHA_BETA HYDROLASE FOLD-3 DOMAIN-CONTAINING PROTEIN-RELATED"/>
    <property type="match status" value="1"/>
</dbReference>
<sequence length="297" mass="33187">MFFLTYLYYKLLAVFFRRYFARKLPHASPDEVLQIQSRDAGRTIKVHLYRNTSSTTSTSTPTPVLVNFHGSGFIFPRHGADDPFCRQMSRETDRTVLDVQYRLAPEHPFPAALNDAEDVVRWVLSQPDRFDLSRVSLSGFSAGGNFALAASATLFPPETFHSVIAVYPVVDIHTDPGRKVPPDTSGKAIPLFMSNFFDACYTHGAFDTRDPRISPLYASPDRFPGRVMIVTAACDSLAVEAETLAQNIAKEPGKEREVVQVRMQACEHGFDKRALPGSVQWDAREKTYAMAGAMLSR</sequence>
<gene>
    <name evidence="2" type="ORF">BO99DRAFT_406344</name>
</gene>
<evidence type="ECO:0000313" key="2">
    <source>
        <dbReference type="EMBL" id="PYI14859.1"/>
    </source>
</evidence>
<dbReference type="EMBL" id="KZ825201">
    <property type="protein sequence ID" value="PYI14859.1"/>
    <property type="molecule type" value="Genomic_DNA"/>
</dbReference>
<keyword evidence="2" id="KW-0378">Hydrolase</keyword>
<dbReference type="STRING" id="1450538.A0A2V5GU18"/>